<proteinExistence type="predicted"/>
<accession>A0ABN1RMX4</accession>
<protein>
    <submittedName>
        <fullName evidence="1">Uncharacterized protein</fullName>
    </submittedName>
</protein>
<evidence type="ECO:0000313" key="2">
    <source>
        <dbReference type="Proteomes" id="UP001500542"/>
    </source>
</evidence>
<comment type="caution">
    <text evidence="1">The sequence shown here is derived from an EMBL/GenBank/DDBJ whole genome shotgun (WGS) entry which is preliminary data.</text>
</comment>
<keyword evidence="2" id="KW-1185">Reference proteome</keyword>
<organism evidence="1 2">
    <name type="scientific">Kribbella koreensis</name>
    <dbReference type="NCBI Taxonomy" id="57909"/>
    <lineage>
        <taxon>Bacteria</taxon>
        <taxon>Bacillati</taxon>
        <taxon>Actinomycetota</taxon>
        <taxon>Actinomycetes</taxon>
        <taxon>Propionibacteriales</taxon>
        <taxon>Kribbellaceae</taxon>
        <taxon>Kribbella</taxon>
    </lineage>
</organism>
<gene>
    <name evidence="1" type="ORF">GCM10009554_75150</name>
</gene>
<name>A0ABN1RMX4_9ACTN</name>
<reference evidence="1 2" key="1">
    <citation type="journal article" date="2019" name="Int. J. Syst. Evol. Microbiol.">
        <title>The Global Catalogue of Microorganisms (GCM) 10K type strain sequencing project: providing services to taxonomists for standard genome sequencing and annotation.</title>
        <authorList>
            <consortium name="The Broad Institute Genomics Platform"/>
            <consortium name="The Broad Institute Genome Sequencing Center for Infectious Disease"/>
            <person name="Wu L."/>
            <person name="Ma J."/>
        </authorList>
    </citation>
    <scope>NUCLEOTIDE SEQUENCE [LARGE SCALE GENOMIC DNA]</scope>
    <source>
        <strain evidence="1 2">JCM 10977</strain>
    </source>
</reference>
<dbReference type="EMBL" id="BAAAHK010000021">
    <property type="protein sequence ID" value="GAA0960275.1"/>
    <property type="molecule type" value="Genomic_DNA"/>
</dbReference>
<evidence type="ECO:0000313" key="1">
    <source>
        <dbReference type="EMBL" id="GAA0960275.1"/>
    </source>
</evidence>
<dbReference type="RefSeq" id="WP_343981983.1">
    <property type="nucleotide sequence ID" value="NZ_BAAAHK010000021.1"/>
</dbReference>
<sequence length="64" mass="7349">MVAFDPDRALDNSVDYRLMMNGFVTLFWSPEVLANTVDWLAEHGYRLARADASTRSTSVLWRRG</sequence>
<dbReference type="Proteomes" id="UP001500542">
    <property type="component" value="Unassembled WGS sequence"/>
</dbReference>